<reference evidence="3 4" key="1">
    <citation type="journal article" date="2018" name="Nat. Ecol. Evol.">
        <title>Pezizomycetes genomes reveal the molecular basis of ectomycorrhizal truffle lifestyle.</title>
        <authorList>
            <person name="Murat C."/>
            <person name="Payen T."/>
            <person name="Noel B."/>
            <person name="Kuo A."/>
            <person name="Morin E."/>
            <person name="Chen J."/>
            <person name="Kohler A."/>
            <person name="Krizsan K."/>
            <person name="Balestrini R."/>
            <person name="Da Silva C."/>
            <person name="Montanini B."/>
            <person name="Hainaut M."/>
            <person name="Levati E."/>
            <person name="Barry K.W."/>
            <person name="Belfiori B."/>
            <person name="Cichocki N."/>
            <person name="Clum A."/>
            <person name="Dockter R.B."/>
            <person name="Fauchery L."/>
            <person name="Guy J."/>
            <person name="Iotti M."/>
            <person name="Le Tacon F."/>
            <person name="Lindquist E.A."/>
            <person name="Lipzen A."/>
            <person name="Malagnac F."/>
            <person name="Mello A."/>
            <person name="Molinier V."/>
            <person name="Miyauchi S."/>
            <person name="Poulain J."/>
            <person name="Riccioni C."/>
            <person name="Rubini A."/>
            <person name="Sitrit Y."/>
            <person name="Splivallo R."/>
            <person name="Traeger S."/>
            <person name="Wang M."/>
            <person name="Zifcakova L."/>
            <person name="Wipf D."/>
            <person name="Zambonelli A."/>
            <person name="Paolocci F."/>
            <person name="Nowrousian M."/>
            <person name="Ottonello S."/>
            <person name="Baldrian P."/>
            <person name="Spatafora J.W."/>
            <person name="Henrissat B."/>
            <person name="Nagy L.G."/>
            <person name="Aury J.M."/>
            <person name="Wincker P."/>
            <person name="Grigoriev I.V."/>
            <person name="Bonfante P."/>
            <person name="Martin F.M."/>
        </authorList>
    </citation>
    <scope>NUCLEOTIDE SEQUENCE [LARGE SCALE GENOMIC DNA]</scope>
    <source>
        <strain evidence="3 4">120613-1</strain>
    </source>
</reference>
<organism evidence="3 4">
    <name type="scientific">Choiromyces venosus 120613-1</name>
    <dbReference type="NCBI Taxonomy" id="1336337"/>
    <lineage>
        <taxon>Eukaryota</taxon>
        <taxon>Fungi</taxon>
        <taxon>Dikarya</taxon>
        <taxon>Ascomycota</taxon>
        <taxon>Pezizomycotina</taxon>
        <taxon>Pezizomycetes</taxon>
        <taxon>Pezizales</taxon>
        <taxon>Tuberaceae</taxon>
        <taxon>Choiromyces</taxon>
    </lineage>
</organism>
<protein>
    <recommendedName>
        <fullName evidence="2">Cryptic loci regulator 2 N-terminal domain-containing protein</fullName>
    </recommendedName>
</protein>
<feature type="compositionally biased region" description="Low complexity" evidence="1">
    <location>
        <begin position="289"/>
        <end position="302"/>
    </location>
</feature>
<evidence type="ECO:0000313" key="4">
    <source>
        <dbReference type="Proteomes" id="UP000276215"/>
    </source>
</evidence>
<accession>A0A3N4J8T6</accession>
<feature type="compositionally biased region" description="Polar residues" evidence="1">
    <location>
        <begin position="338"/>
        <end position="348"/>
    </location>
</feature>
<dbReference type="InterPro" id="IPR031915">
    <property type="entry name" value="Clr2_N"/>
</dbReference>
<gene>
    <name evidence="3" type="ORF">L873DRAFT_1792783</name>
</gene>
<feature type="region of interest" description="Disordered" evidence="1">
    <location>
        <begin position="232"/>
        <end position="408"/>
    </location>
</feature>
<dbReference type="OrthoDB" id="2421327at2759"/>
<dbReference type="InterPro" id="IPR038986">
    <property type="entry name" value="Clr2"/>
</dbReference>
<dbReference type="GO" id="GO:0070824">
    <property type="term" value="C:SHREC complex"/>
    <property type="evidence" value="ECO:0007669"/>
    <property type="project" value="InterPro"/>
</dbReference>
<feature type="compositionally biased region" description="Basic and acidic residues" evidence="1">
    <location>
        <begin position="277"/>
        <end position="288"/>
    </location>
</feature>
<dbReference type="Proteomes" id="UP000276215">
    <property type="component" value="Unassembled WGS sequence"/>
</dbReference>
<feature type="domain" description="Cryptic loci regulator 2 N-terminal" evidence="2">
    <location>
        <begin position="145"/>
        <end position="211"/>
    </location>
</feature>
<evidence type="ECO:0000259" key="2">
    <source>
        <dbReference type="Pfam" id="PF16761"/>
    </source>
</evidence>
<proteinExistence type="predicted"/>
<dbReference type="EMBL" id="ML120434">
    <property type="protein sequence ID" value="RPA94699.1"/>
    <property type="molecule type" value="Genomic_DNA"/>
</dbReference>
<sequence length="408" mass="45213">MFIESHSESEDSDPSKVHVIQLRSDNIQIRPPNELSGALKLFPSTHVETHYVPPIESTPVPDTPPTEDELLLIALTWSDGVRKFDPPSTACDEALDSNGDSNFYRPIRRCDDRSWHWLTRIGAWPDNVADSVFWSKVDKGKCMVLELPDGYTLYEKVHNPAKGRGQPRRDTYLYGHPSGHKFRSPNEFQPHYLWMACDPPKDWKNCRCRLCRNVKQTKRHVNLGYGPAIVPPASAHPARKNIRKVTTSEPVEGISEKVITTTSEPTEGSSEEVTTSELREGSSEERATSEPTEGTSEEVTTSELREGSSVEGATNEPIEGSSEEMATSEPREGISEEVITTASEPTEGSSEEVITSELRDGSLVEGATSEPAEGNPEEVTTSEPAEETPEEVTTSEPREEIPEDDTPK</sequence>
<evidence type="ECO:0000313" key="3">
    <source>
        <dbReference type="EMBL" id="RPA94699.1"/>
    </source>
</evidence>
<evidence type="ECO:0000256" key="1">
    <source>
        <dbReference type="SAM" id="MobiDB-lite"/>
    </source>
</evidence>
<dbReference type="GO" id="GO:0033553">
    <property type="term" value="C:rDNA heterochromatin"/>
    <property type="evidence" value="ECO:0007669"/>
    <property type="project" value="TreeGrafter"/>
</dbReference>
<name>A0A3N4J8T6_9PEZI</name>
<dbReference type="PANTHER" id="PTHR38046">
    <property type="entry name" value="CRYPTIC LOCI REGULATOR 2"/>
    <property type="match status" value="1"/>
</dbReference>
<dbReference type="GO" id="GO:0031934">
    <property type="term" value="C:mating-type region heterochromatin"/>
    <property type="evidence" value="ECO:0007669"/>
    <property type="project" value="TreeGrafter"/>
</dbReference>
<keyword evidence="4" id="KW-1185">Reference proteome</keyword>
<feature type="compositionally biased region" description="Basic and acidic residues" evidence="1">
    <location>
        <begin position="396"/>
        <end position="408"/>
    </location>
</feature>
<dbReference type="PANTHER" id="PTHR38046:SF1">
    <property type="entry name" value="CRYPTIC LOCI REGULATOR 2"/>
    <property type="match status" value="1"/>
</dbReference>
<dbReference type="Pfam" id="PF16761">
    <property type="entry name" value="Clr2_transil"/>
    <property type="match status" value="1"/>
</dbReference>
<feature type="compositionally biased region" description="Low complexity" evidence="1">
    <location>
        <begin position="260"/>
        <end position="276"/>
    </location>
</feature>
<dbReference type="STRING" id="1336337.A0A3N4J8T6"/>
<dbReference type="GO" id="GO:0030466">
    <property type="term" value="P:silent mating-type cassette heterochromatin formation"/>
    <property type="evidence" value="ECO:0007669"/>
    <property type="project" value="TreeGrafter"/>
</dbReference>
<dbReference type="AlphaFoldDB" id="A0A3N4J8T6"/>